<reference evidence="2 3" key="1">
    <citation type="submission" date="2020-08" db="EMBL/GenBank/DDBJ databases">
        <title>Functional genomics of gut bacteria from endangered species of beetles.</title>
        <authorList>
            <person name="Carlos-Shanley C."/>
        </authorList>
    </citation>
    <scope>NUCLEOTIDE SEQUENCE [LARGE SCALE GENOMIC DNA]</scope>
    <source>
        <strain evidence="2 3">S00224</strain>
    </source>
</reference>
<evidence type="ECO:0000313" key="2">
    <source>
        <dbReference type="EMBL" id="MBB4837273.1"/>
    </source>
</evidence>
<proteinExistence type="predicted"/>
<comment type="caution">
    <text evidence="2">The sequence shown here is derived from an EMBL/GenBank/DDBJ whole genome shotgun (WGS) entry which is preliminary data.</text>
</comment>
<sequence length="284" mass="31834">MARTCSSCGTGIGPRGKTGRCRPCHTAWLLTDPEMVAKRAEARLAFNTARRMDRPHCAECGIEVGLKSKWCRPCARSKFGRDPEVRSRAAATLAEKHRTDPAFHEQHRARVQAAMDRCKQDPAFSAQRREHGRRYGKHNIELTRSPESRAKAGKTNSARRLAHIPPGYRAYYRELIKKKLPATERARLAIERYHLDRAHALAAQAAVFLQRTSSVYRCDEGGQPCKTGKFWRRGTATMTDADLVQRAIGLGWDPDAWRRVPGTSSPHASPSSTNRRASAPEIRA</sequence>
<protein>
    <submittedName>
        <fullName evidence="2">Uncharacterized protein</fullName>
    </submittedName>
</protein>
<dbReference type="AlphaFoldDB" id="A0A7W7NPW9"/>
<feature type="region of interest" description="Disordered" evidence="1">
    <location>
        <begin position="259"/>
        <end position="284"/>
    </location>
</feature>
<dbReference type="Proteomes" id="UP000575241">
    <property type="component" value="Unassembled WGS sequence"/>
</dbReference>
<evidence type="ECO:0000256" key="1">
    <source>
        <dbReference type="SAM" id="MobiDB-lite"/>
    </source>
</evidence>
<dbReference type="EMBL" id="JACHLN010000001">
    <property type="protein sequence ID" value="MBB4837273.1"/>
    <property type="molecule type" value="Genomic_DNA"/>
</dbReference>
<keyword evidence="3" id="KW-1185">Reference proteome</keyword>
<feature type="compositionally biased region" description="Polar residues" evidence="1">
    <location>
        <begin position="262"/>
        <end position="276"/>
    </location>
</feature>
<accession>A0A7W7NPW9</accession>
<name>A0A7W7NPW9_9SPHN</name>
<organism evidence="2 3">
    <name type="scientific">Sphingomonas kyeonggiensis</name>
    <dbReference type="NCBI Taxonomy" id="1268553"/>
    <lineage>
        <taxon>Bacteria</taxon>
        <taxon>Pseudomonadati</taxon>
        <taxon>Pseudomonadota</taxon>
        <taxon>Alphaproteobacteria</taxon>
        <taxon>Sphingomonadales</taxon>
        <taxon>Sphingomonadaceae</taxon>
        <taxon>Sphingomonas</taxon>
    </lineage>
</organism>
<dbReference type="RefSeq" id="WP_184161553.1">
    <property type="nucleotide sequence ID" value="NZ_JACHLN010000001.1"/>
</dbReference>
<evidence type="ECO:0000313" key="3">
    <source>
        <dbReference type="Proteomes" id="UP000575241"/>
    </source>
</evidence>
<gene>
    <name evidence="2" type="ORF">HNP52_000324</name>
</gene>